<reference evidence="2" key="2">
    <citation type="submission" date="2021-02" db="EMBL/GenBank/DDBJ databases">
        <authorList>
            <person name="Kimball J.A."/>
            <person name="Haas M.W."/>
            <person name="Macchietto M."/>
            <person name="Kono T."/>
            <person name="Duquette J."/>
            <person name="Shao M."/>
        </authorList>
    </citation>
    <scope>NUCLEOTIDE SEQUENCE</scope>
    <source>
        <tissue evidence="2">Fresh leaf tissue</tissue>
    </source>
</reference>
<feature type="region of interest" description="Disordered" evidence="1">
    <location>
        <begin position="102"/>
        <end position="140"/>
    </location>
</feature>
<dbReference type="EMBL" id="JAAALK010000079">
    <property type="protein sequence ID" value="KAG8096266.1"/>
    <property type="molecule type" value="Genomic_DNA"/>
</dbReference>
<sequence>MEGEEARRGHICDLCGYQYPNAIPSAKLRRSHLKNCRKMPAAEGEDHGVVADQRYGVYGYLMLRASSGWLASSWFACFGFWDFHGCVVHSCLRIARAARCEGGEPEGNVSASSSEANGGSASSGSTKGHVDFMANNESAG</sequence>
<dbReference type="AlphaFoldDB" id="A0A8J6BXC5"/>
<gene>
    <name evidence="2" type="ORF">GUJ93_ZPchr0013g38025</name>
</gene>
<feature type="compositionally biased region" description="Low complexity" evidence="1">
    <location>
        <begin position="110"/>
        <end position="125"/>
    </location>
</feature>
<protein>
    <submittedName>
        <fullName evidence="2">Uncharacterized protein</fullName>
    </submittedName>
</protein>
<proteinExistence type="predicted"/>
<comment type="caution">
    <text evidence="2">The sequence shown here is derived from an EMBL/GenBank/DDBJ whole genome shotgun (WGS) entry which is preliminary data.</text>
</comment>
<organism evidence="2 3">
    <name type="scientific">Zizania palustris</name>
    <name type="common">Northern wild rice</name>
    <dbReference type="NCBI Taxonomy" id="103762"/>
    <lineage>
        <taxon>Eukaryota</taxon>
        <taxon>Viridiplantae</taxon>
        <taxon>Streptophyta</taxon>
        <taxon>Embryophyta</taxon>
        <taxon>Tracheophyta</taxon>
        <taxon>Spermatophyta</taxon>
        <taxon>Magnoliopsida</taxon>
        <taxon>Liliopsida</taxon>
        <taxon>Poales</taxon>
        <taxon>Poaceae</taxon>
        <taxon>BOP clade</taxon>
        <taxon>Oryzoideae</taxon>
        <taxon>Oryzeae</taxon>
        <taxon>Zizaniinae</taxon>
        <taxon>Zizania</taxon>
    </lineage>
</organism>
<evidence type="ECO:0000313" key="2">
    <source>
        <dbReference type="EMBL" id="KAG8096266.1"/>
    </source>
</evidence>
<name>A0A8J6BXC5_ZIZPA</name>
<evidence type="ECO:0000256" key="1">
    <source>
        <dbReference type="SAM" id="MobiDB-lite"/>
    </source>
</evidence>
<accession>A0A8J6BXC5</accession>
<evidence type="ECO:0000313" key="3">
    <source>
        <dbReference type="Proteomes" id="UP000729402"/>
    </source>
</evidence>
<dbReference type="Proteomes" id="UP000729402">
    <property type="component" value="Unassembled WGS sequence"/>
</dbReference>
<keyword evidence="3" id="KW-1185">Reference proteome</keyword>
<reference evidence="2" key="1">
    <citation type="journal article" date="2021" name="bioRxiv">
        <title>Whole Genome Assembly and Annotation of Northern Wild Rice, Zizania palustris L., Supports a Whole Genome Duplication in the Zizania Genus.</title>
        <authorList>
            <person name="Haas M."/>
            <person name="Kono T."/>
            <person name="Macchietto M."/>
            <person name="Millas R."/>
            <person name="McGilp L."/>
            <person name="Shao M."/>
            <person name="Duquette J."/>
            <person name="Hirsch C.N."/>
            <person name="Kimball J."/>
        </authorList>
    </citation>
    <scope>NUCLEOTIDE SEQUENCE</scope>
    <source>
        <tissue evidence="2">Fresh leaf tissue</tissue>
    </source>
</reference>
<dbReference type="OrthoDB" id="1939753at2759"/>